<proteinExistence type="predicted"/>
<feature type="signal peptide" evidence="2">
    <location>
        <begin position="1"/>
        <end position="29"/>
    </location>
</feature>
<evidence type="ECO:0000256" key="1">
    <source>
        <dbReference type="SAM" id="MobiDB-lite"/>
    </source>
</evidence>
<comment type="caution">
    <text evidence="3">The sequence shown here is derived from an EMBL/GenBank/DDBJ whole genome shotgun (WGS) entry which is preliminary data.</text>
</comment>
<organism evidence="3 4">
    <name type="scientific">Saezia sanguinis</name>
    <dbReference type="NCBI Taxonomy" id="1965230"/>
    <lineage>
        <taxon>Bacteria</taxon>
        <taxon>Pseudomonadati</taxon>
        <taxon>Pseudomonadota</taxon>
        <taxon>Betaproteobacteria</taxon>
        <taxon>Burkholderiales</taxon>
        <taxon>Saeziaceae</taxon>
        <taxon>Saezia</taxon>
    </lineage>
</organism>
<evidence type="ECO:0000313" key="4">
    <source>
        <dbReference type="Proteomes" id="UP000286947"/>
    </source>
</evidence>
<dbReference type="EMBL" id="PQSP01000001">
    <property type="protein sequence ID" value="RUS67736.1"/>
    <property type="molecule type" value="Genomic_DNA"/>
</dbReference>
<keyword evidence="4" id="KW-1185">Reference proteome</keyword>
<gene>
    <name evidence="3" type="ORF">CUZ56_00213</name>
</gene>
<reference evidence="3 4" key="1">
    <citation type="submission" date="2018-01" db="EMBL/GenBank/DDBJ databases">
        <title>Saezia sanguinis gen. nov., sp. nov., in the order Burkholderiales isolated from human blood.</title>
        <authorList>
            <person name="Medina-Pascual M.J."/>
            <person name="Valdezate S."/>
            <person name="Monzon S."/>
            <person name="Cuesta I."/>
            <person name="Carrasco G."/>
            <person name="Villalon P."/>
            <person name="Saez-Nieto J.A."/>
        </authorList>
    </citation>
    <scope>NUCLEOTIDE SEQUENCE [LARGE SCALE GENOMIC DNA]</scope>
    <source>
        <strain evidence="3 4">CNM695-12</strain>
    </source>
</reference>
<evidence type="ECO:0008006" key="5">
    <source>
        <dbReference type="Google" id="ProtNLM"/>
    </source>
</evidence>
<dbReference type="NCBIfam" id="TIGR03755">
    <property type="entry name" value="conj_TIGR03755"/>
    <property type="match status" value="1"/>
</dbReference>
<feature type="chain" id="PRO_5019509254" description="Integrating conjugative element protein" evidence="2">
    <location>
        <begin position="30"/>
        <end position="473"/>
    </location>
</feature>
<accession>A0A433SGC6</accession>
<evidence type="ECO:0000256" key="2">
    <source>
        <dbReference type="SAM" id="SignalP"/>
    </source>
</evidence>
<evidence type="ECO:0000313" key="3">
    <source>
        <dbReference type="EMBL" id="RUS67736.1"/>
    </source>
</evidence>
<dbReference type="Proteomes" id="UP000286947">
    <property type="component" value="Unassembled WGS sequence"/>
</dbReference>
<dbReference type="OrthoDB" id="8553954at2"/>
<name>A0A433SGC6_9BURK</name>
<sequence length="473" mass="50475" precursor="true">MKKQLPALAKKISYLLVVSTMTLSTLAHAQNPNQTRLDENGFNHGGAIIDDHVLYNIGGGRAVSMTKTANMQSLSVGAGWSSNLICGDMSISTTLQNQLNGVTNGFQNIMSNVLQNATSAVASLPALILQRANPALYNLITNGILQARMDFDRSKLTCRSIAERMADVAGGQLEWNRLSEGMALKAAVNKSDAVSAIEEAESDRGNSGVPWVGGTNAGGAGQEPIKIVGSVTKAGYNLLSGRSVTESSAINPSTCQNNLVCQTWSSPEEAQKWAVRVLGEQEQRTCEGCTKTQTTPGVGLTPLIQEEYEAKIEALQAMLNGSKPTTPQNLAAAGSNSLPISRGVIEALREEPDLDLMAKRLASEVALASVMEKALLLQRTMLTGSKEPNIAANELAQKSISRETSVLDQEIQNLKTELELRRMLAGNSATAILERQRIRAEASRGIYEGDPERNRLDTVNRGADGSIDGSTAP</sequence>
<keyword evidence="2" id="KW-0732">Signal</keyword>
<dbReference type="InterPro" id="IPR021204">
    <property type="entry name" value="Integr_conj_element_PFL4711"/>
</dbReference>
<protein>
    <recommendedName>
        <fullName evidence="5">Integrating conjugative element protein</fullName>
    </recommendedName>
</protein>
<dbReference type="AlphaFoldDB" id="A0A433SGC6"/>
<feature type="region of interest" description="Disordered" evidence="1">
    <location>
        <begin position="446"/>
        <end position="473"/>
    </location>
</feature>